<dbReference type="Pfam" id="PF03309">
    <property type="entry name" value="Pan_kinase"/>
    <property type="match status" value="1"/>
</dbReference>
<dbReference type="Proteomes" id="UP000032336">
    <property type="component" value="Unassembled WGS sequence"/>
</dbReference>
<feature type="binding site" evidence="16">
    <location>
        <begin position="121"/>
        <end position="124"/>
    </location>
    <ligand>
        <name>substrate</name>
    </ligand>
</feature>
<evidence type="ECO:0000256" key="14">
    <source>
        <dbReference type="ARBA" id="ARBA00038036"/>
    </source>
</evidence>
<evidence type="ECO:0000256" key="5">
    <source>
        <dbReference type="ARBA" id="ARBA00011738"/>
    </source>
</evidence>
<comment type="similarity">
    <text evidence="14 16">Belongs to the type III pantothenate kinase family.</text>
</comment>
<evidence type="ECO:0000256" key="12">
    <source>
        <dbReference type="ARBA" id="ARBA00022958"/>
    </source>
</evidence>
<evidence type="ECO:0000256" key="3">
    <source>
        <dbReference type="ARBA" id="ARBA00004496"/>
    </source>
</evidence>
<evidence type="ECO:0000313" key="18">
    <source>
        <dbReference type="Proteomes" id="UP000032336"/>
    </source>
</evidence>
<dbReference type="STRING" id="1121877.FEAC_13110"/>
<evidence type="ECO:0000256" key="4">
    <source>
        <dbReference type="ARBA" id="ARBA00005225"/>
    </source>
</evidence>
<feature type="active site" description="Proton acceptor" evidence="16">
    <location>
        <position position="123"/>
    </location>
</feature>
<dbReference type="NCBIfam" id="NF009855">
    <property type="entry name" value="PRK13321.1"/>
    <property type="match status" value="1"/>
</dbReference>
<feature type="binding site" evidence="16">
    <location>
        <position position="198"/>
    </location>
    <ligand>
        <name>substrate</name>
    </ligand>
</feature>
<dbReference type="GO" id="GO:0005524">
    <property type="term" value="F:ATP binding"/>
    <property type="evidence" value="ECO:0007669"/>
    <property type="project" value="UniProtKB-UniRule"/>
</dbReference>
<evidence type="ECO:0000256" key="11">
    <source>
        <dbReference type="ARBA" id="ARBA00022840"/>
    </source>
</evidence>
<organism evidence="17 18">
    <name type="scientific">Ferrimicrobium acidiphilum DSM 19497</name>
    <dbReference type="NCBI Taxonomy" id="1121877"/>
    <lineage>
        <taxon>Bacteria</taxon>
        <taxon>Bacillati</taxon>
        <taxon>Actinomycetota</taxon>
        <taxon>Acidimicrobiia</taxon>
        <taxon>Acidimicrobiales</taxon>
        <taxon>Acidimicrobiaceae</taxon>
        <taxon>Ferrimicrobium</taxon>
    </lineage>
</organism>
<comment type="cofactor">
    <cofactor evidence="2">
        <name>K(+)</name>
        <dbReference type="ChEBI" id="CHEBI:29103"/>
    </cofactor>
</comment>
<dbReference type="EMBL" id="JXUW01000009">
    <property type="protein sequence ID" value="KJE76985.1"/>
    <property type="molecule type" value="Genomic_DNA"/>
</dbReference>
<evidence type="ECO:0000256" key="15">
    <source>
        <dbReference type="ARBA" id="ARBA00040883"/>
    </source>
</evidence>
<evidence type="ECO:0000256" key="10">
    <source>
        <dbReference type="ARBA" id="ARBA00022777"/>
    </source>
</evidence>
<comment type="subunit">
    <text evidence="5 16">Homodimer.</text>
</comment>
<dbReference type="AlphaFoldDB" id="A0A0D8FUN5"/>
<evidence type="ECO:0000256" key="2">
    <source>
        <dbReference type="ARBA" id="ARBA00001958"/>
    </source>
</evidence>
<dbReference type="SUPFAM" id="SSF53067">
    <property type="entry name" value="Actin-like ATPase domain"/>
    <property type="match status" value="2"/>
</dbReference>
<dbReference type="GO" id="GO:0015937">
    <property type="term" value="P:coenzyme A biosynthetic process"/>
    <property type="evidence" value="ECO:0007669"/>
    <property type="project" value="UniProtKB-UniRule"/>
</dbReference>
<evidence type="ECO:0000256" key="7">
    <source>
        <dbReference type="ARBA" id="ARBA00022490"/>
    </source>
</evidence>
<comment type="subcellular location">
    <subcellularLocation>
        <location evidence="3 16">Cytoplasm</location>
    </subcellularLocation>
</comment>
<comment type="catalytic activity">
    <reaction evidence="1 16">
        <text>(R)-pantothenate + ATP = (R)-4'-phosphopantothenate + ADP + H(+)</text>
        <dbReference type="Rhea" id="RHEA:16373"/>
        <dbReference type="ChEBI" id="CHEBI:10986"/>
        <dbReference type="ChEBI" id="CHEBI:15378"/>
        <dbReference type="ChEBI" id="CHEBI:29032"/>
        <dbReference type="ChEBI" id="CHEBI:30616"/>
        <dbReference type="ChEBI" id="CHEBI:456216"/>
        <dbReference type="EC" id="2.7.1.33"/>
    </reaction>
</comment>
<evidence type="ECO:0000256" key="16">
    <source>
        <dbReference type="HAMAP-Rule" id="MF_01274"/>
    </source>
</evidence>
<keyword evidence="9 16" id="KW-0547">Nucleotide-binding</keyword>
<keyword evidence="13 16" id="KW-0173">Coenzyme A biosynthesis</keyword>
<comment type="pathway">
    <text evidence="4 16">Cofactor biosynthesis; coenzyme A biosynthesis; CoA from (R)-pantothenate: step 1/5.</text>
</comment>
<dbReference type="eggNOG" id="COG1521">
    <property type="taxonomic scope" value="Bacteria"/>
</dbReference>
<feature type="binding site" evidence="16">
    <location>
        <position position="143"/>
    </location>
    <ligand>
        <name>K(+)</name>
        <dbReference type="ChEBI" id="CHEBI:29103"/>
    </ligand>
</feature>
<dbReference type="HAMAP" id="MF_01274">
    <property type="entry name" value="Pantothen_kinase_3"/>
    <property type="match status" value="1"/>
</dbReference>
<comment type="caution">
    <text evidence="17">The sequence shown here is derived from an EMBL/GenBank/DDBJ whole genome shotgun (WGS) entry which is preliminary data.</text>
</comment>
<dbReference type="UniPathway" id="UPA00241">
    <property type="reaction ID" value="UER00352"/>
</dbReference>
<dbReference type="GeneID" id="78372527"/>
<evidence type="ECO:0000256" key="1">
    <source>
        <dbReference type="ARBA" id="ARBA00001206"/>
    </source>
</evidence>
<dbReference type="RefSeq" id="WP_052565822.1">
    <property type="nucleotide sequence ID" value="NZ_JQKF01000035.1"/>
</dbReference>
<accession>A0A0D8FUN5</accession>
<evidence type="ECO:0000313" key="17">
    <source>
        <dbReference type="EMBL" id="KJE76985.1"/>
    </source>
</evidence>
<dbReference type="GO" id="GO:0005737">
    <property type="term" value="C:cytoplasm"/>
    <property type="evidence" value="ECO:0007669"/>
    <property type="project" value="UniProtKB-SubCell"/>
</dbReference>
<feature type="binding site" evidence="16">
    <location>
        <position position="146"/>
    </location>
    <ligand>
        <name>ATP</name>
        <dbReference type="ChEBI" id="CHEBI:30616"/>
    </ligand>
</feature>
<reference evidence="17 18" key="1">
    <citation type="submission" date="2015-01" db="EMBL/GenBank/DDBJ databases">
        <title>Draft genome of the acidophilic iron oxidizer Ferrimicrobium acidiphilum strain T23.</title>
        <authorList>
            <person name="Poehlein A."/>
            <person name="Eisen S."/>
            <person name="Schloemann M."/>
            <person name="Johnson B.D."/>
            <person name="Daniel R."/>
            <person name="Muehling M."/>
        </authorList>
    </citation>
    <scope>NUCLEOTIDE SEQUENCE [LARGE SCALE GENOMIC DNA]</scope>
    <source>
        <strain evidence="17 18">T23</strain>
    </source>
</reference>
<proteinExistence type="inferred from homology"/>
<dbReference type="GO" id="GO:0004594">
    <property type="term" value="F:pantothenate kinase activity"/>
    <property type="evidence" value="ECO:0007669"/>
    <property type="project" value="UniProtKB-UniRule"/>
</dbReference>
<dbReference type="InterPro" id="IPR004619">
    <property type="entry name" value="Type_III_PanK"/>
</dbReference>
<dbReference type="Gene3D" id="3.30.420.40">
    <property type="match status" value="2"/>
</dbReference>
<comment type="cofactor">
    <cofactor evidence="16">
        <name>NH4(+)</name>
        <dbReference type="ChEBI" id="CHEBI:28938"/>
    </cofactor>
    <cofactor evidence="16">
        <name>K(+)</name>
        <dbReference type="ChEBI" id="CHEBI:29103"/>
    </cofactor>
    <text evidence="16">A monovalent cation. Ammonium or potassium.</text>
</comment>
<dbReference type="NCBIfam" id="TIGR00671">
    <property type="entry name" value="baf"/>
    <property type="match status" value="1"/>
</dbReference>
<evidence type="ECO:0000256" key="6">
    <source>
        <dbReference type="ARBA" id="ARBA00012102"/>
    </source>
</evidence>
<dbReference type="GO" id="GO:0046872">
    <property type="term" value="F:metal ion binding"/>
    <property type="evidence" value="ECO:0007669"/>
    <property type="project" value="UniProtKB-KW"/>
</dbReference>
<dbReference type="CDD" id="cd24015">
    <property type="entry name" value="ASKHA_NBD_PanK-III"/>
    <property type="match status" value="1"/>
</dbReference>
<dbReference type="PANTHER" id="PTHR34265">
    <property type="entry name" value="TYPE III PANTOTHENATE KINASE"/>
    <property type="match status" value="1"/>
</dbReference>
<keyword evidence="8 16" id="KW-0808">Transferase</keyword>
<evidence type="ECO:0000256" key="8">
    <source>
        <dbReference type="ARBA" id="ARBA00022679"/>
    </source>
</evidence>
<keyword evidence="10 16" id="KW-0418">Kinase</keyword>
<dbReference type="InterPro" id="IPR043129">
    <property type="entry name" value="ATPase_NBD"/>
</dbReference>
<evidence type="ECO:0000256" key="9">
    <source>
        <dbReference type="ARBA" id="ARBA00022741"/>
    </source>
</evidence>
<feature type="binding site" evidence="16">
    <location>
        <position position="114"/>
    </location>
    <ligand>
        <name>substrate</name>
    </ligand>
</feature>
<dbReference type="PANTHER" id="PTHR34265:SF1">
    <property type="entry name" value="TYPE III PANTOTHENATE KINASE"/>
    <property type="match status" value="1"/>
</dbReference>
<evidence type="ECO:0000256" key="13">
    <source>
        <dbReference type="ARBA" id="ARBA00022993"/>
    </source>
</evidence>
<sequence>MGELLLAVDIGNTDTVFGFYELSRPELGRRAEDGLLEHLRLATRVDRTSDEIYLLLRQFVDVCGLSLSEQMVGVIISSSAPSATQAMIDLSRRWLGVEPLVLGRGLDLGLRVLYDNPNEVGPDRLADAVGAHDLYQGATIIVDLGTATTFDVITADGDYLGGAICPGVIVSLDALVSRAAALRKVELVAPRSVIGKTTVESIQAGVLYGVRGQVAQIVADTEEIIGAATVIGTGGLAELLAPFIPAITEVEPWLTLHGLRLTWERNRHLATRISEGG</sequence>
<keyword evidence="12 16" id="KW-0630">Potassium</keyword>
<comment type="function">
    <text evidence="16">Catalyzes the phosphorylation of pantothenate (Pan), the first step in CoA biosynthesis.</text>
</comment>
<keyword evidence="16" id="KW-0479">Metal-binding</keyword>
<dbReference type="EC" id="2.7.1.33" evidence="6 16"/>
<protein>
    <recommendedName>
        <fullName evidence="15 16">Type III pantothenate kinase</fullName>
        <ecNumber evidence="6 16">2.7.1.33</ecNumber>
    </recommendedName>
    <alternativeName>
        <fullName evidence="16">PanK-III</fullName>
    </alternativeName>
    <alternativeName>
        <fullName evidence="16">Pantothenic acid kinase</fullName>
    </alternativeName>
</protein>
<feature type="binding site" evidence="16">
    <location>
        <begin position="9"/>
        <end position="16"/>
    </location>
    <ligand>
        <name>ATP</name>
        <dbReference type="ChEBI" id="CHEBI:30616"/>
    </ligand>
</feature>
<keyword evidence="11 16" id="KW-0067">ATP-binding</keyword>
<keyword evidence="18" id="KW-1185">Reference proteome</keyword>
<gene>
    <name evidence="16 17" type="primary">coaX</name>
    <name evidence="17" type="ORF">FEAC_13110</name>
</gene>
<name>A0A0D8FUN5_9ACTN</name>
<dbReference type="PATRIC" id="fig|1121877.4.peg.1437"/>
<keyword evidence="7 16" id="KW-0963">Cytoplasm</keyword>